<dbReference type="Gene3D" id="3.40.309.10">
    <property type="entry name" value="Aldehyde Dehydrogenase, Chain A, domain 2"/>
    <property type="match status" value="1"/>
</dbReference>
<dbReference type="InterPro" id="IPR010061">
    <property type="entry name" value="MeMal-semiAld_DH"/>
</dbReference>
<dbReference type="NCBIfam" id="TIGR01722">
    <property type="entry name" value="MMSDH"/>
    <property type="match status" value="1"/>
</dbReference>
<dbReference type="SUPFAM" id="SSF53720">
    <property type="entry name" value="ALDH-like"/>
    <property type="match status" value="1"/>
</dbReference>
<dbReference type="InterPro" id="IPR016161">
    <property type="entry name" value="Ald_DH/histidinol_DH"/>
</dbReference>
<dbReference type="InterPro" id="IPR015590">
    <property type="entry name" value="Aldehyde_DH_dom"/>
</dbReference>
<dbReference type="Proteomes" id="UP000479756">
    <property type="component" value="Unassembled WGS sequence"/>
</dbReference>
<dbReference type="PROSITE" id="PS00070">
    <property type="entry name" value="ALDEHYDE_DEHYDR_CYS"/>
    <property type="match status" value="1"/>
</dbReference>
<accession>A0A7C9TPZ9</accession>
<dbReference type="CDD" id="cd07085">
    <property type="entry name" value="ALDH_F6_MMSDH"/>
    <property type="match status" value="1"/>
</dbReference>
<dbReference type="FunFam" id="3.40.605.10:FF:000003">
    <property type="entry name" value="Methylmalonate-semialdehyde dehydrogenase [acylating]"/>
    <property type="match status" value="1"/>
</dbReference>
<name>A0A7C9TPZ9_9MICO</name>
<evidence type="ECO:0000256" key="1">
    <source>
        <dbReference type="ARBA" id="ARBA00013048"/>
    </source>
</evidence>
<keyword evidence="2" id="KW-0560">Oxidoreductase</keyword>
<dbReference type="PANTHER" id="PTHR43866:SF4">
    <property type="entry name" value="MALONATE-SEMIALDEHYDE DEHYDROGENASE"/>
    <property type="match status" value="1"/>
</dbReference>
<keyword evidence="3" id="KW-0520">NAD</keyword>
<dbReference type="InterPro" id="IPR016163">
    <property type="entry name" value="Ald_DH_C"/>
</dbReference>
<reference evidence="5 6" key="1">
    <citation type="journal article" date="2014" name="Int. J. Syst. Evol. Microbiol.">
        <title>Description of Galbitalea soli gen. nov., sp. nov., and Frondihabitans sucicola sp. nov.</title>
        <authorList>
            <person name="Kim S.J."/>
            <person name="Lim J.M."/>
            <person name="Ahn J.H."/>
            <person name="Weon H.Y."/>
            <person name="Hamada M."/>
            <person name="Suzuki K."/>
            <person name="Ahn T.Y."/>
            <person name="Kwon S.W."/>
        </authorList>
    </citation>
    <scope>NUCLEOTIDE SEQUENCE [LARGE SCALE GENOMIC DNA]</scope>
    <source>
        <strain evidence="5 6">NBRC 108727</strain>
    </source>
</reference>
<dbReference type="GO" id="GO:0006210">
    <property type="term" value="P:thymine catabolic process"/>
    <property type="evidence" value="ECO:0007669"/>
    <property type="project" value="TreeGrafter"/>
</dbReference>
<comment type="caution">
    <text evidence="5">The sequence shown here is derived from an EMBL/GenBank/DDBJ whole genome shotgun (WGS) entry which is preliminary data.</text>
</comment>
<dbReference type="Pfam" id="PF00171">
    <property type="entry name" value="Aldedh"/>
    <property type="match status" value="1"/>
</dbReference>
<organism evidence="5 6">
    <name type="scientific">Galbitalea soli</name>
    <dbReference type="NCBI Taxonomy" id="1268042"/>
    <lineage>
        <taxon>Bacteria</taxon>
        <taxon>Bacillati</taxon>
        <taxon>Actinomycetota</taxon>
        <taxon>Actinomycetes</taxon>
        <taxon>Micrococcales</taxon>
        <taxon>Microbacteriaceae</taxon>
        <taxon>Galbitalea</taxon>
    </lineage>
</organism>
<dbReference type="PANTHER" id="PTHR43866">
    <property type="entry name" value="MALONATE-SEMIALDEHYDE DEHYDROGENASE"/>
    <property type="match status" value="1"/>
</dbReference>
<dbReference type="GO" id="GO:0006574">
    <property type="term" value="P:L-valine catabolic process"/>
    <property type="evidence" value="ECO:0007669"/>
    <property type="project" value="TreeGrafter"/>
</dbReference>
<dbReference type="EMBL" id="JAAGWZ010000001">
    <property type="protein sequence ID" value="NEM90639.1"/>
    <property type="molecule type" value="Genomic_DNA"/>
</dbReference>
<protein>
    <recommendedName>
        <fullName evidence="1">methylmalonate-semialdehyde dehydrogenase (CoA acylating)</fullName>
        <ecNumber evidence="1">1.2.1.27</ecNumber>
    </recommendedName>
</protein>
<dbReference type="InterPro" id="IPR016160">
    <property type="entry name" value="Ald_DH_CS_CYS"/>
</dbReference>
<proteinExistence type="predicted"/>
<evidence type="ECO:0000313" key="5">
    <source>
        <dbReference type="EMBL" id="NEM90639.1"/>
    </source>
</evidence>
<evidence type="ECO:0000256" key="3">
    <source>
        <dbReference type="ARBA" id="ARBA00023027"/>
    </source>
</evidence>
<dbReference type="AlphaFoldDB" id="A0A7C9TPZ9"/>
<evidence type="ECO:0000256" key="2">
    <source>
        <dbReference type="ARBA" id="ARBA00023002"/>
    </source>
</evidence>
<gene>
    <name evidence="5" type="ORF">G3T37_04650</name>
</gene>
<dbReference type="InterPro" id="IPR016162">
    <property type="entry name" value="Ald_DH_N"/>
</dbReference>
<dbReference type="FunFam" id="3.40.309.10:FF:000002">
    <property type="entry name" value="Methylmalonate-semialdehyde dehydrogenase (Acylating)"/>
    <property type="match status" value="1"/>
</dbReference>
<evidence type="ECO:0000259" key="4">
    <source>
        <dbReference type="Pfam" id="PF00171"/>
    </source>
</evidence>
<sequence length="505" mass="53585">MSIVEPAVAAPEIVEHWINGGTASGSSTRTAPVYNPALGEVAREVRLASRGDVDVAVAAAAAAFPAWSRASWAKRQQVMFAFREILNARKGELAAILTNEHGKVTSDALGEIARGLEVVEFATGLPHLAKGEFSENVSTGVDVYSIRQALGVVGIISPFNFPAMVPLWFFPIALAAGNTVVLKPSEKDPSASLWMAAALTEAGLPDGVFNVVHGDKESVDALLEHPDIASISFVGSTPIAKYIYETAARLGKRVQALGGAKNHMLVLPDADLDLVADSAVNAGFGSAGERCMAISVVVAVEPVADELIEKIRERMSGLRVGDGTRNCDMGPLITREHRDKVAGYLDVAAEDGATIVVDGRGVEVDGAADGFWLGPTLIDRVPVTSRVYTEEIFGPVLSIVRVESYEEGLAIINASRYGNGTAIFTNDGGAARRFQNEVQVGMVGINVPIPVPVGYYSFGGWKDSLFGDTKAYGPDAIHFFTRQKAITSRWLDPSHGGINLGFPQN</sequence>
<dbReference type="Gene3D" id="3.40.605.10">
    <property type="entry name" value="Aldehyde Dehydrogenase, Chain A, domain 1"/>
    <property type="match status" value="1"/>
</dbReference>
<dbReference type="GO" id="GO:0004491">
    <property type="term" value="F:methylmalonate-semialdehyde dehydrogenase (acylating, NAD) activity"/>
    <property type="evidence" value="ECO:0007669"/>
    <property type="project" value="UniProtKB-EC"/>
</dbReference>
<keyword evidence="6" id="KW-1185">Reference proteome</keyword>
<dbReference type="EC" id="1.2.1.27" evidence="1"/>
<feature type="domain" description="Aldehyde dehydrogenase" evidence="4">
    <location>
        <begin position="26"/>
        <end position="486"/>
    </location>
</feature>
<dbReference type="RefSeq" id="WP_163472269.1">
    <property type="nucleotide sequence ID" value="NZ_JAAGWZ010000001.1"/>
</dbReference>
<evidence type="ECO:0000313" key="6">
    <source>
        <dbReference type="Proteomes" id="UP000479756"/>
    </source>
</evidence>